<organism evidence="1 2">
    <name type="scientific">Thalassospira indica</name>
    <dbReference type="NCBI Taxonomy" id="1891279"/>
    <lineage>
        <taxon>Bacteria</taxon>
        <taxon>Pseudomonadati</taxon>
        <taxon>Pseudomonadota</taxon>
        <taxon>Alphaproteobacteria</taxon>
        <taxon>Rhodospirillales</taxon>
        <taxon>Thalassospiraceae</taxon>
        <taxon>Thalassospira</taxon>
    </lineage>
</organism>
<name>A0ABN5NKY7_9PROT</name>
<evidence type="ECO:0000313" key="1">
    <source>
        <dbReference type="EMBL" id="AXO16497.1"/>
    </source>
</evidence>
<protein>
    <submittedName>
        <fullName evidence="1">Uncharacterized protein</fullName>
    </submittedName>
</protein>
<proteinExistence type="predicted"/>
<dbReference type="RefSeq" id="WP_064790256.1">
    <property type="nucleotide sequence ID" value="NZ_CP031555.1"/>
</dbReference>
<gene>
    <name evidence="1" type="ORF">DY252_21360</name>
</gene>
<accession>A0ABN5NKY7</accession>
<sequence>MAYTNEKHLDMSWDEYTYEVDIMLIAEFGEPATHEQLCDITTAYNNGVAPGDVFSAMAEAQYGNEYDDRFEGFGTWIGAAA</sequence>
<dbReference type="Proteomes" id="UP000256971">
    <property type="component" value="Chromosome"/>
</dbReference>
<reference evidence="1 2" key="1">
    <citation type="submission" date="2018-08" db="EMBL/GenBank/DDBJ databases">
        <title>Complete genome sequence of type strain Thalassospira indica MCCC 1A01103T, isolated from isolated from deep seawater of the Indian Ocean.</title>
        <authorList>
            <person name="Liu Y."/>
        </authorList>
    </citation>
    <scope>NUCLEOTIDE SEQUENCE [LARGE SCALE GENOMIC DNA]</scope>
    <source>
        <strain evidence="1 2">PB8BT</strain>
    </source>
</reference>
<dbReference type="EMBL" id="CP031555">
    <property type="protein sequence ID" value="AXO16497.1"/>
    <property type="molecule type" value="Genomic_DNA"/>
</dbReference>
<evidence type="ECO:0000313" key="2">
    <source>
        <dbReference type="Proteomes" id="UP000256971"/>
    </source>
</evidence>
<keyword evidence="2" id="KW-1185">Reference proteome</keyword>